<dbReference type="OrthoDB" id="10476201at2759"/>
<evidence type="ECO:0000313" key="1">
    <source>
        <dbReference type="EMBL" id="PXF47999.1"/>
    </source>
</evidence>
<gene>
    <name evidence="1" type="ORF">BWQ96_02190</name>
</gene>
<name>A0A2V3J0W9_9FLOR</name>
<dbReference type="Proteomes" id="UP000247409">
    <property type="component" value="Unassembled WGS sequence"/>
</dbReference>
<dbReference type="AlphaFoldDB" id="A0A2V3J0W9"/>
<evidence type="ECO:0000313" key="2">
    <source>
        <dbReference type="Proteomes" id="UP000247409"/>
    </source>
</evidence>
<reference evidence="1 2" key="1">
    <citation type="journal article" date="2018" name="Mol. Biol. Evol.">
        <title>Analysis of the draft genome of the red seaweed Gracilariopsis chorda provides insights into genome size evolution in Rhodophyta.</title>
        <authorList>
            <person name="Lee J."/>
            <person name="Yang E.C."/>
            <person name="Graf L."/>
            <person name="Yang J.H."/>
            <person name="Qiu H."/>
            <person name="Zel Zion U."/>
            <person name="Chan C.X."/>
            <person name="Stephens T.G."/>
            <person name="Weber A.P.M."/>
            <person name="Boo G.H."/>
            <person name="Boo S.M."/>
            <person name="Kim K.M."/>
            <person name="Shin Y."/>
            <person name="Jung M."/>
            <person name="Lee S.J."/>
            <person name="Yim H.S."/>
            <person name="Lee J.H."/>
            <person name="Bhattacharya D."/>
            <person name="Yoon H.S."/>
        </authorList>
    </citation>
    <scope>NUCLEOTIDE SEQUENCE [LARGE SCALE GENOMIC DNA]</scope>
    <source>
        <strain evidence="1 2">SKKU-2015</strain>
        <tissue evidence="1">Whole body</tissue>
    </source>
</reference>
<protein>
    <recommendedName>
        <fullName evidence="3">Programmed cell death protein 2-like</fullName>
    </recommendedName>
</protein>
<dbReference type="InterPro" id="IPR035948">
    <property type="entry name" value="YwqG-like_sf"/>
</dbReference>
<dbReference type="EMBL" id="NBIV01000017">
    <property type="protein sequence ID" value="PXF47999.1"/>
    <property type="molecule type" value="Genomic_DNA"/>
</dbReference>
<comment type="caution">
    <text evidence="1">The sequence shown here is derived from an EMBL/GenBank/DDBJ whole genome shotgun (WGS) entry which is preliminary data.</text>
</comment>
<proteinExistence type="predicted"/>
<keyword evidence="2" id="KW-1185">Reference proteome</keyword>
<accession>A0A2V3J0W9</accession>
<dbReference type="SUPFAM" id="SSF103032">
    <property type="entry name" value="Hypothetical protein YwqG"/>
    <property type="match status" value="1"/>
</dbReference>
<organism evidence="1 2">
    <name type="scientific">Gracilariopsis chorda</name>
    <dbReference type="NCBI Taxonomy" id="448386"/>
    <lineage>
        <taxon>Eukaryota</taxon>
        <taxon>Rhodophyta</taxon>
        <taxon>Florideophyceae</taxon>
        <taxon>Rhodymeniophycidae</taxon>
        <taxon>Gracilariales</taxon>
        <taxon>Gracilariaceae</taxon>
        <taxon>Gracilariopsis</taxon>
    </lineage>
</organism>
<sequence>MIRTYCPRLDLQKFFPALEKKKAVLLHPRRAHVGDVRASKMAGSIAWPQEERWPQCPEHNTDMITVLQLRREDIGSVVRFPDGNDLLQLLWCPRLEHEDNGYSPIARTFWRDSATLGALRSEMGGVNVELDEGCVPAECALHVEEVEEFPSSMALDVRTSAAVDEVIKTHGQEDIAAVDADEVNYYDSLFGAAPQSKAGGHAAWMQDEDTVECEQCGERMEHLLTVASEENNESFGRWAAIEEGVGEDGEDGLDDDDEGEGHTGVMLGDVGSYYVMVCRRCAQWPIATRLQSC</sequence>
<dbReference type="Gene3D" id="2.30.320.10">
    <property type="entry name" value="YwqG-like"/>
    <property type="match status" value="1"/>
</dbReference>
<evidence type="ECO:0008006" key="3">
    <source>
        <dbReference type="Google" id="ProtNLM"/>
    </source>
</evidence>